<dbReference type="SUPFAM" id="SSF48403">
    <property type="entry name" value="Ankyrin repeat"/>
    <property type="match status" value="1"/>
</dbReference>
<dbReference type="AlphaFoldDB" id="A0AAD5RPV7"/>
<sequence>MLGTNRPGALPVGVDEVGPAPVPRSTTTSSRLLSIPAEILEEIIYWSVHPQYRMLQRALRLRLVCKTIEPLVTRALHRIPSMSREAMSRVKSPRVKKFTTEESDFWAELHMRQMHRRSRLPMYKSIAKLVDSYCHISNITDEEDKTRILLDACRPQYMAFYAPRMSGFESVYPFGLALQVDHTDWENEIVQTRGLLAMCCLFNNRTLLEGILRKQPDHDRGGQEYLIRLAARSGHAEIVQTLFDMQYAINKPKLAYLLCEAAMSGSTEVLDVIQNSSLEMPLGWRTCTPPWPLTGVGSPEFLEHYLKSDLYDSEGQKPEEYTRRFRERIAIWCAADNEVEVLRYLVEKYGISDVNRDLAIKEAAQGYATEAVRYLLGNRPLEAERWSNMELPPLATALKSAVKNGSFFMSKMLLEHHESTHGFGCVLSVSGTNELFVYAVQKEHVELLRLLLTYVKVSDGDWALMMTEAEREGLESMKEVIVEEREKHKGLRVVLMDEARRVERDLQVARLMKVSSYLAVPLVVGVASWVLSRRAYPRSPISQFSRLLLPAASS</sequence>
<accession>A0AAD5RPV7</accession>
<evidence type="ECO:0000256" key="1">
    <source>
        <dbReference type="SAM" id="MobiDB-lite"/>
    </source>
</evidence>
<dbReference type="InterPro" id="IPR036770">
    <property type="entry name" value="Ankyrin_rpt-contain_sf"/>
</dbReference>
<dbReference type="EMBL" id="JAKWBI020000183">
    <property type="protein sequence ID" value="KAJ2899988.1"/>
    <property type="molecule type" value="Genomic_DNA"/>
</dbReference>
<dbReference type="Proteomes" id="UP001201980">
    <property type="component" value="Unassembled WGS sequence"/>
</dbReference>
<dbReference type="Gene3D" id="1.25.40.20">
    <property type="entry name" value="Ankyrin repeat-containing domain"/>
    <property type="match status" value="1"/>
</dbReference>
<feature type="region of interest" description="Disordered" evidence="1">
    <location>
        <begin position="1"/>
        <end position="27"/>
    </location>
</feature>
<organism evidence="2 3">
    <name type="scientific">Zalerion maritima</name>
    <dbReference type="NCBI Taxonomy" id="339359"/>
    <lineage>
        <taxon>Eukaryota</taxon>
        <taxon>Fungi</taxon>
        <taxon>Dikarya</taxon>
        <taxon>Ascomycota</taxon>
        <taxon>Pezizomycotina</taxon>
        <taxon>Sordariomycetes</taxon>
        <taxon>Lulworthiomycetidae</taxon>
        <taxon>Lulworthiales</taxon>
        <taxon>Lulworthiaceae</taxon>
        <taxon>Zalerion</taxon>
    </lineage>
</organism>
<dbReference type="InterPro" id="IPR052050">
    <property type="entry name" value="SecEffector_AnkRepeat"/>
</dbReference>
<dbReference type="SUPFAM" id="SSF140860">
    <property type="entry name" value="Pseudo ankyrin repeat-like"/>
    <property type="match status" value="1"/>
</dbReference>
<proteinExistence type="predicted"/>
<dbReference type="PANTHER" id="PTHR46586">
    <property type="entry name" value="ANKYRIN REPEAT-CONTAINING PROTEIN"/>
    <property type="match status" value="1"/>
</dbReference>
<evidence type="ECO:0000313" key="2">
    <source>
        <dbReference type="EMBL" id="KAJ2899988.1"/>
    </source>
</evidence>
<evidence type="ECO:0000313" key="3">
    <source>
        <dbReference type="Proteomes" id="UP001201980"/>
    </source>
</evidence>
<protein>
    <submittedName>
        <fullName evidence="2">Uncharacterized protein</fullName>
    </submittedName>
</protein>
<reference evidence="2" key="1">
    <citation type="submission" date="2022-07" db="EMBL/GenBank/DDBJ databases">
        <title>Draft genome sequence of Zalerion maritima ATCC 34329, a (micro)plastics degrading marine fungus.</title>
        <authorList>
            <person name="Paco A."/>
            <person name="Goncalves M.F.M."/>
            <person name="Rocha-Santos T.A.P."/>
            <person name="Alves A."/>
        </authorList>
    </citation>
    <scope>NUCLEOTIDE SEQUENCE</scope>
    <source>
        <strain evidence="2">ATCC 34329</strain>
    </source>
</reference>
<keyword evidence="3" id="KW-1185">Reference proteome</keyword>
<comment type="caution">
    <text evidence="2">The sequence shown here is derived from an EMBL/GenBank/DDBJ whole genome shotgun (WGS) entry which is preliminary data.</text>
</comment>
<name>A0AAD5RPV7_9PEZI</name>
<dbReference type="PANTHER" id="PTHR46586:SF3">
    <property type="entry name" value="ANKYRIN REPEAT-CONTAINING PROTEIN"/>
    <property type="match status" value="1"/>
</dbReference>
<gene>
    <name evidence="2" type="ORF">MKZ38_002707</name>
</gene>